<dbReference type="AlphaFoldDB" id="A0AAV7QLV1"/>
<gene>
    <name evidence="1" type="ORF">NDU88_006699</name>
</gene>
<dbReference type="EMBL" id="JANPWB010000010">
    <property type="protein sequence ID" value="KAJ1140342.1"/>
    <property type="molecule type" value="Genomic_DNA"/>
</dbReference>
<dbReference type="Proteomes" id="UP001066276">
    <property type="component" value="Chromosome 6"/>
</dbReference>
<evidence type="ECO:0000313" key="1">
    <source>
        <dbReference type="EMBL" id="KAJ1140342.1"/>
    </source>
</evidence>
<comment type="caution">
    <text evidence="1">The sequence shown here is derived from an EMBL/GenBank/DDBJ whole genome shotgun (WGS) entry which is preliminary data.</text>
</comment>
<protein>
    <submittedName>
        <fullName evidence="1">Uncharacterized protein</fullName>
    </submittedName>
</protein>
<name>A0AAV7QLV1_PLEWA</name>
<evidence type="ECO:0000313" key="2">
    <source>
        <dbReference type="Proteomes" id="UP001066276"/>
    </source>
</evidence>
<keyword evidence="2" id="KW-1185">Reference proteome</keyword>
<sequence>MDVGWLTSSACSDVFISFVSFPIIGAKSHYLAGPGDARDFLSPTLLDSLGRTPVVLCHRPRSPALLVLDPVLLCRELPCLSVEVRPPLRVVHLEVSVRMRQLMDFPLFPSGINLRWRSGWSPEWSQPRIRSALDGACAVRRCHLRVSRNHDVPPISGRRKRLCAGRLPVRRGRPNYILVGSSSTTPTIPRCP</sequence>
<accession>A0AAV7QLV1</accession>
<reference evidence="1" key="1">
    <citation type="journal article" date="2022" name="bioRxiv">
        <title>Sequencing and chromosome-scale assembly of the giantPleurodeles waltlgenome.</title>
        <authorList>
            <person name="Brown T."/>
            <person name="Elewa A."/>
            <person name="Iarovenko S."/>
            <person name="Subramanian E."/>
            <person name="Araus A.J."/>
            <person name="Petzold A."/>
            <person name="Susuki M."/>
            <person name="Suzuki K.-i.T."/>
            <person name="Hayashi T."/>
            <person name="Toyoda A."/>
            <person name="Oliveira C."/>
            <person name="Osipova E."/>
            <person name="Leigh N.D."/>
            <person name="Simon A."/>
            <person name="Yun M.H."/>
        </authorList>
    </citation>
    <scope>NUCLEOTIDE SEQUENCE</scope>
    <source>
        <strain evidence="1">20211129_DDA</strain>
        <tissue evidence="1">Liver</tissue>
    </source>
</reference>
<proteinExistence type="predicted"/>
<organism evidence="1 2">
    <name type="scientific">Pleurodeles waltl</name>
    <name type="common">Iberian ribbed newt</name>
    <dbReference type="NCBI Taxonomy" id="8319"/>
    <lineage>
        <taxon>Eukaryota</taxon>
        <taxon>Metazoa</taxon>
        <taxon>Chordata</taxon>
        <taxon>Craniata</taxon>
        <taxon>Vertebrata</taxon>
        <taxon>Euteleostomi</taxon>
        <taxon>Amphibia</taxon>
        <taxon>Batrachia</taxon>
        <taxon>Caudata</taxon>
        <taxon>Salamandroidea</taxon>
        <taxon>Salamandridae</taxon>
        <taxon>Pleurodelinae</taxon>
        <taxon>Pleurodeles</taxon>
    </lineage>
</organism>